<dbReference type="PROSITE" id="PS00108">
    <property type="entry name" value="PROTEIN_KINASE_ST"/>
    <property type="match status" value="1"/>
</dbReference>
<dbReference type="GO" id="GO:0090141">
    <property type="term" value="P:positive regulation of mitochondrial fission"/>
    <property type="evidence" value="ECO:0007669"/>
    <property type="project" value="TreeGrafter"/>
</dbReference>
<keyword evidence="9" id="KW-0547">Nucleotide-binding</keyword>
<keyword evidence="11" id="KW-1000">Mitochondrion outer membrane</keyword>
<dbReference type="InterPro" id="IPR000719">
    <property type="entry name" value="Prot_kinase_dom"/>
</dbReference>
<protein>
    <recommendedName>
        <fullName evidence="5">non-specific serine/threonine protein kinase</fullName>
        <ecNumber evidence="5">2.7.11.1</ecNumber>
    </recommendedName>
</protein>
<keyword evidence="14" id="KW-0460">Magnesium</keyword>
<comment type="catalytic activity">
    <reaction evidence="18">
        <text>L-seryl-[protein] + ATP = O-phospho-L-seryl-[protein] + ADP + H(+)</text>
        <dbReference type="Rhea" id="RHEA:17989"/>
        <dbReference type="Rhea" id="RHEA-COMP:9863"/>
        <dbReference type="Rhea" id="RHEA-COMP:11604"/>
        <dbReference type="ChEBI" id="CHEBI:15378"/>
        <dbReference type="ChEBI" id="CHEBI:29999"/>
        <dbReference type="ChEBI" id="CHEBI:30616"/>
        <dbReference type="ChEBI" id="CHEBI:83421"/>
        <dbReference type="ChEBI" id="CHEBI:456216"/>
        <dbReference type="EC" id="2.7.11.1"/>
    </reaction>
</comment>
<evidence type="ECO:0000256" key="8">
    <source>
        <dbReference type="ARBA" id="ARBA00022723"/>
    </source>
</evidence>
<dbReference type="OrthoDB" id="1405469at2759"/>
<evidence type="ECO:0000313" key="21">
    <source>
        <dbReference type="Proteomes" id="UP000475862"/>
    </source>
</evidence>
<dbReference type="Pfam" id="PF00069">
    <property type="entry name" value="Pkinase"/>
    <property type="match status" value="1"/>
</dbReference>
<evidence type="ECO:0000256" key="9">
    <source>
        <dbReference type="ARBA" id="ARBA00022741"/>
    </source>
</evidence>
<proteinExistence type="predicted"/>
<dbReference type="GO" id="GO:0000422">
    <property type="term" value="P:autophagy of mitochondrion"/>
    <property type="evidence" value="ECO:0007669"/>
    <property type="project" value="TreeGrafter"/>
</dbReference>
<dbReference type="PANTHER" id="PTHR22972:SF7">
    <property type="entry name" value="SERINE_THREONINE-PROTEIN KINASE PINK1, MITOCHONDRIAL"/>
    <property type="match status" value="1"/>
</dbReference>
<evidence type="ECO:0000256" key="6">
    <source>
        <dbReference type="ARBA" id="ARBA00022527"/>
    </source>
</evidence>
<dbReference type="GO" id="GO:0004674">
    <property type="term" value="F:protein serine/threonine kinase activity"/>
    <property type="evidence" value="ECO:0007669"/>
    <property type="project" value="UniProtKB-KW"/>
</dbReference>
<keyword evidence="7" id="KW-0808">Transferase</keyword>
<name>A0A6G0T764_APHGL</name>
<gene>
    <name evidence="20" type="ORF">AGLY_013618</name>
</gene>
<dbReference type="GO" id="GO:0005741">
    <property type="term" value="C:mitochondrial outer membrane"/>
    <property type="evidence" value="ECO:0007669"/>
    <property type="project" value="UniProtKB-SubCell"/>
</dbReference>
<dbReference type="PROSITE" id="PS50011">
    <property type="entry name" value="PROTEIN_KINASE_DOM"/>
    <property type="match status" value="1"/>
</dbReference>
<keyword evidence="6" id="KW-0723">Serine/threonine-protein kinase</keyword>
<keyword evidence="16" id="KW-0496">Mitochondrion</keyword>
<dbReference type="InterPro" id="IPR051511">
    <property type="entry name" value="MitoQC_Scaffold_Kinases"/>
</dbReference>
<dbReference type="GO" id="GO:0046872">
    <property type="term" value="F:metal ion binding"/>
    <property type="evidence" value="ECO:0007669"/>
    <property type="project" value="UniProtKB-KW"/>
</dbReference>
<evidence type="ECO:0000256" key="4">
    <source>
        <dbReference type="ARBA" id="ARBA00004572"/>
    </source>
</evidence>
<evidence type="ECO:0000256" key="16">
    <source>
        <dbReference type="ARBA" id="ARBA00023128"/>
    </source>
</evidence>
<keyword evidence="10" id="KW-0418">Kinase</keyword>
<keyword evidence="15" id="KW-0809">Transit peptide</keyword>
<keyword evidence="13" id="KW-0067">ATP-binding</keyword>
<evidence type="ECO:0000256" key="3">
    <source>
        <dbReference type="ARBA" id="ARBA00004514"/>
    </source>
</evidence>
<dbReference type="InterPro" id="IPR011009">
    <property type="entry name" value="Kinase-like_dom_sf"/>
</dbReference>
<evidence type="ECO:0000256" key="14">
    <source>
        <dbReference type="ARBA" id="ARBA00022842"/>
    </source>
</evidence>
<keyword evidence="12" id="KW-0472">Membrane</keyword>
<dbReference type="GO" id="GO:0005524">
    <property type="term" value="F:ATP binding"/>
    <property type="evidence" value="ECO:0007669"/>
    <property type="project" value="UniProtKB-KW"/>
</dbReference>
<evidence type="ECO:0000256" key="1">
    <source>
        <dbReference type="ARBA" id="ARBA00001946"/>
    </source>
</evidence>
<dbReference type="AlphaFoldDB" id="A0A6G0T764"/>
<evidence type="ECO:0000256" key="18">
    <source>
        <dbReference type="ARBA" id="ARBA00048679"/>
    </source>
</evidence>
<evidence type="ECO:0000256" key="12">
    <source>
        <dbReference type="ARBA" id="ARBA00022792"/>
    </source>
</evidence>
<dbReference type="InterPro" id="IPR008271">
    <property type="entry name" value="Ser/Thr_kinase_AS"/>
</dbReference>
<evidence type="ECO:0000313" key="20">
    <source>
        <dbReference type="EMBL" id="KAE9526970.1"/>
    </source>
</evidence>
<comment type="caution">
    <text evidence="20">The sequence shown here is derived from an EMBL/GenBank/DDBJ whole genome shotgun (WGS) entry which is preliminary data.</text>
</comment>
<sequence length="595" mass="67476">MSVRLTVSVFYRNGTALLRFNHTNDIRLLVRTKVAPRSVHTKALNPIVNHNSSPSSGWQNRWNLARRAFVDNLLSRVTNSLSADLRRRTARHLMYGNSRPFFALVGISLASGNGLITNENQLEGVCWEIREAVGRMQKNLIVAERLNLNSSLGLKQFELGSVIAKGNNAVVYEARKIEEDTDPSNSFLKQESSIKKYPLAVKMMFNYDAESNAMSILRAMSRETVPSRCVQHNFSRSDQQWLIGLSLFLDFIYVILENSHYDHNLIKLPPHPNIVMMHLCFADYVPELIDSHTLYPQALPTRINPEGYGRNMSLFLVMKKYDMSLKQYLSKMPSLKIRDKILLLAQLLEAVSHLSNQNVAHRDLKTDNILLDVSEGNDICPALVITDFGCCLADKDNGLNLPYKTADTDRGGNIALMAPEVVTARPGTFGHIDYSKADVWAVGAMAYEIFSGSNPFYSYERGKPPLLRNSTYKEEDLPALSSDIPLIIQTLIRSLLQRSTSKRLDVSFAATVCQIYLWAPSSWFTKYVMPTSNEVLQWMLCLTTKVLCEGGTMMSTLNTKQRTCTEYQLITTFLHRAKLYEIKNALYWMQSIQQE</sequence>
<keyword evidence="8" id="KW-0479">Metal-binding</keyword>
<evidence type="ECO:0000256" key="10">
    <source>
        <dbReference type="ARBA" id="ARBA00022777"/>
    </source>
</evidence>
<dbReference type="EC" id="2.7.11.1" evidence="5"/>
<feature type="domain" description="Protein kinase" evidence="19">
    <location>
        <begin position="157"/>
        <end position="517"/>
    </location>
</feature>
<evidence type="ECO:0000256" key="2">
    <source>
        <dbReference type="ARBA" id="ARBA00004434"/>
    </source>
</evidence>
<dbReference type="Proteomes" id="UP000475862">
    <property type="component" value="Unassembled WGS sequence"/>
</dbReference>
<evidence type="ECO:0000256" key="15">
    <source>
        <dbReference type="ARBA" id="ARBA00022946"/>
    </source>
</evidence>
<comment type="cofactor">
    <cofactor evidence="1">
        <name>Mg(2+)</name>
        <dbReference type="ChEBI" id="CHEBI:18420"/>
    </cofactor>
</comment>
<dbReference type="GO" id="GO:0042981">
    <property type="term" value="P:regulation of apoptotic process"/>
    <property type="evidence" value="ECO:0007669"/>
    <property type="project" value="TreeGrafter"/>
</dbReference>
<keyword evidence="21" id="KW-1185">Reference proteome</keyword>
<dbReference type="SUPFAM" id="SSF56112">
    <property type="entry name" value="Protein kinase-like (PK-like)"/>
    <property type="match status" value="1"/>
</dbReference>
<evidence type="ECO:0000256" key="13">
    <source>
        <dbReference type="ARBA" id="ARBA00022840"/>
    </source>
</evidence>
<dbReference type="EMBL" id="VYZN01000054">
    <property type="protein sequence ID" value="KAE9526970.1"/>
    <property type="molecule type" value="Genomic_DNA"/>
</dbReference>
<comment type="catalytic activity">
    <reaction evidence="17">
        <text>L-threonyl-[protein] + ATP = O-phospho-L-threonyl-[protein] + ADP + H(+)</text>
        <dbReference type="Rhea" id="RHEA:46608"/>
        <dbReference type="Rhea" id="RHEA-COMP:11060"/>
        <dbReference type="Rhea" id="RHEA-COMP:11605"/>
        <dbReference type="ChEBI" id="CHEBI:15378"/>
        <dbReference type="ChEBI" id="CHEBI:30013"/>
        <dbReference type="ChEBI" id="CHEBI:30616"/>
        <dbReference type="ChEBI" id="CHEBI:61977"/>
        <dbReference type="ChEBI" id="CHEBI:456216"/>
        <dbReference type="EC" id="2.7.11.1"/>
    </reaction>
</comment>
<keyword evidence="12" id="KW-0999">Mitochondrion inner membrane</keyword>
<accession>A0A6G0T764</accession>
<evidence type="ECO:0000259" key="19">
    <source>
        <dbReference type="PROSITE" id="PS50011"/>
    </source>
</evidence>
<dbReference type="Gene3D" id="1.10.510.10">
    <property type="entry name" value="Transferase(Phosphotransferase) domain 1"/>
    <property type="match status" value="1"/>
</dbReference>
<reference evidence="20 21" key="1">
    <citation type="submission" date="2019-08" db="EMBL/GenBank/DDBJ databases">
        <title>The genome of the soybean aphid Biotype 1, its phylome, world population structure and adaptation to the North American continent.</title>
        <authorList>
            <person name="Giordano R."/>
            <person name="Donthu R.K."/>
            <person name="Hernandez A.G."/>
            <person name="Wright C.L."/>
            <person name="Zimin A.V."/>
        </authorList>
    </citation>
    <scope>NUCLEOTIDE SEQUENCE [LARGE SCALE GENOMIC DNA]</scope>
    <source>
        <tissue evidence="20">Whole aphids</tissue>
    </source>
</reference>
<dbReference type="GO" id="GO:0005743">
    <property type="term" value="C:mitochondrial inner membrane"/>
    <property type="evidence" value="ECO:0007669"/>
    <property type="project" value="UniProtKB-SubCell"/>
</dbReference>
<organism evidence="20 21">
    <name type="scientific">Aphis glycines</name>
    <name type="common">Soybean aphid</name>
    <dbReference type="NCBI Taxonomy" id="307491"/>
    <lineage>
        <taxon>Eukaryota</taxon>
        <taxon>Metazoa</taxon>
        <taxon>Ecdysozoa</taxon>
        <taxon>Arthropoda</taxon>
        <taxon>Hexapoda</taxon>
        <taxon>Insecta</taxon>
        <taxon>Pterygota</taxon>
        <taxon>Neoptera</taxon>
        <taxon>Paraneoptera</taxon>
        <taxon>Hemiptera</taxon>
        <taxon>Sternorrhyncha</taxon>
        <taxon>Aphidomorpha</taxon>
        <taxon>Aphidoidea</taxon>
        <taxon>Aphididae</taxon>
        <taxon>Aphidini</taxon>
        <taxon>Aphis</taxon>
        <taxon>Aphis</taxon>
    </lineage>
</organism>
<evidence type="ECO:0000256" key="5">
    <source>
        <dbReference type="ARBA" id="ARBA00012513"/>
    </source>
</evidence>
<evidence type="ECO:0000256" key="17">
    <source>
        <dbReference type="ARBA" id="ARBA00047899"/>
    </source>
</evidence>
<evidence type="ECO:0000256" key="11">
    <source>
        <dbReference type="ARBA" id="ARBA00022787"/>
    </source>
</evidence>
<comment type="subcellular location">
    <subcellularLocation>
        <location evidence="3">Cytoplasm</location>
        <location evidence="3">Cytosol</location>
    </subcellularLocation>
    <subcellularLocation>
        <location evidence="2">Mitochondrion inner membrane</location>
        <topology evidence="2">Single-pass membrane protein</topology>
    </subcellularLocation>
    <subcellularLocation>
        <location evidence="4">Mitochondrion outer membrane</location>
        <topology evidence="4">Single-pass membrane protein</topology>
    </subcellularLocation>
</comment>
<dbReference type="PANTHER" id="PTHR22972">
    <property type="entry name" value="SERINE/THREONINE PROTEIN KINASE"/>
    <property type="match status" value="1"/>
</dbReference>
<evidence type="ECO:0000256" key="7">
    <source>
        <dbReference type="ARBA" id="ARBA00022679"/>
    </source>
</evidence>
<dbReference type="GO" id="GO:0005829">
    <property type="term" value="C:cytosol"/>
    <property type="evidence" value="ECO:0007669"/>
    <property type="project" value="UniProtKB-SubCell"/>
</dbReference>
<dbReference type="SMART" id="SM00220">
    <property type="entry name" value="S_TKc"/>
    <property type="match status" value="1"/>
</dbReference>